<reference evidence="1 2" key="1">
    <citation type="journal article" date="2001" name="J. Bacteriol.">
        <title>Genome sequence and comparative analysis of the solvent-producing bacterium Clostridium acetobutylicum.</title>
        <authorList>
            <person name="Nolling J."/>
            <person name="Breton G."/>
            <person name="Omelchenko M.V."/>
            <person name="Makarova K.S."/>
            <person name="Zeng Q."/>
            <person name="Gibson R."/>
            <person name="Lee H.M."/>
            <person name="Dubois J."/>
            <person name="Qiu D."/>
            <person name="Hitti J."/>
            <person name="Wolf Y.I."/>
            <person name="Tatusov R.L."/>
            <person name="Sabathe F."/>
            <person name="Doucette-Stamm L."/>
            <person name="Soucaille P."/>
            <person name="Daly M.J."/>
            <person name="Bennett G.N."/>
            <person name="Koonin E.V."/>
            <person name="Smith D.R."/>
        </authorList>
    </citation>
    <scope>NUCLEOTIDE SEQUENCE [LARGE SCALE GENOMIC DNA]</scope>
    <source>
        <strain evidence="2">ATCC 824 / DSM 792 / JCM 1419 / LMG 5710 / VKM B-1787</strain>
    </source>
</reference>
<dbReference type="PATRIC" id="fig|272562.8.peg.2535"/>
<dbReference type="STRING" id="272562.CA_C2339"/>
<dbReference type="PANTHER" id="PTHR30087:SF1">
    <property type="entry name" value="HYPOTHETICAL CYTOSOLIC PROTEIN"/>
    <property type="match status" value="1"/>
</dbReference>
<name>Q97GM7_CLOAB</name>
<keyword evidence="2" id="KW-1185">Reference proteome</keyword>
<dbReference type="AlphaFoldDB" id="Q97GM7"/>
<dbReference type="Pfam" id="PF04463">
    <property type="entry name" value="2-thiour_desulf"/>
    <property type="match status" value="1"/>
</dbReference>
<dbReference type="eggNOG" id="COG1683">
    <property type="taxonomic scope" value="Bacteria"/>
</dbReference>
<accession>Q97GM7</accession>
<dbReference type="OrthoDB" id="9797779at2"/>
<dbReference type="EMBL" id="AE001437">
    <property type="protein sequence ID" value="AAK80295.1"/>
    <property type="molecule type" value="Genomic_DNA"/>
</dbReference>
<organism evidence="1 2">
    <name type="scientific">Clostridium acetobutylicum (strain ATCC 824 / DSM 792 / JCM 1419 / IAM 19013 / LMG 5710 / NBRC 13948 / NRRL B-527 / VKM B-1787 / 2291 / W)</name>
    <dbReference type="NCBI Taxonomy" id="272562"/>
    <lineage>
        <taxon>Bacteria</taxon>
        <taxon>Bacillati</taxon>
        <taxon>Bacillota</taxon>
        <taxon>Clostridia</taxon>
        <taxon>Eubacteriales</taxon>
        <taxon>Clostridiaceae</taxon>
        <taxon>Clostridium</taxon>
    </lineage>
</organism>
<dbReference type="Proteomes" id="UP000000814">
    <property type="component" value="Chromosome"/>
</dbReference>
<sequence>MKEDTIIVSACLLGVNCKYSGLNNFSKKVKELCGDKKVIPVCPEQLGGMTTPRNPAEIVNGTGKDVLEKRARVIDKEGNDVTKYFLLGAEETLKLAKIFNCSKAILKAKSPSCGLGKIYDGNFKENIIDGNGVTAEILRQNGIEVMTELD</sequence>
<dbReference type="PIR" id="D97188">
    <property type="entry name" value="D97188"/>
</dbReference>
<dbReference type="PANTHER" id="PTHR30087">
    <property type="entry name" value="INNER MEMBRANE PROTEIN"/>
    <property type="match status" value="1"/>
</dbReference>
<dbReference type="KEGG" id="cac:CA_C2339"/>
<dbReference type="InterPro" id="IPR007553">
    <property type="entry name" value="2-thiour_desulf"/>
</dbReference>
<dbReference type="RefSeq" id="WP_010965636.1">
    <property type="nucleotide sequence ID" value="NC_003030.1"/>
</dbReference>
<dbReference type="GeneID" id="44998814"/>
<proteinExistence type="predicted"/>
<evidence type="ECO:0000313" key="1">
    <source>
        <dbReference type="EMBL" id="AAK80295.1"/>
    </source>
</evidence>
<evidence type="ECO:0000313" key="2">
    <source>
        <dbReference type="Proteomes" id="UP000000814"/>
    </source>
</evidence>
<dbReference type="HOGENOM" id="CLU_076318_1_1_9"/>
<gene>
    <name evidence="1" type="ordered locus">CA_C2339</name>
</gene>
<protein>
    <submittedName>
        <fullName evidence="1">Uncharacterized protein, YBBK B.subtilis ortholog</fullName>
    </submittedName>
</protein>